<comment type="function">
    <text evidence="1">Thiol-specific peroxidase that catalyzes the reduction of hydrogen peroxide and organic hydroperoxides to water and alcohols, respectively. Plays a role in cell protection against oxidative stress by detoxifying peroxides and as sensor of hydrogen peroxide-mediated signaling events.</text>
</comment>
<dbReference type="EC" id="1.11.1.24" evidence="2"/>
<feature type="chain" id="PRO_5011658825" description="thioredoxin-dependent peroxiredoxin" evidence="12">
    <location>
        <begin position="20"/>
        <end position="204"/>
    </location>
</feature>
<dbReference type="EMBL" id="FOQO01000014">
    <property type="protein sequence ID" value="SFJ81259.1"/>
    <property type="molecule type" value="Genomic_DNA"/>
</dbReference>
<keyword evidence="5" id="KW-0560">Oxidoreductase</keyword>
<dbReference type="InterPro" id="IPR013766">
    <property type="entry name" value="Thioredoxin_domain"/>
</dbReference>
<dbReference type="RefSeq" id="WP_090631659.1">
    <property type="nucleotide sequence ID" value="NZ_FOQO01000014.1"/>
</dbReference>
<dbReference type="CDD" id="cd02970">
    <property type="entry name" value="PRX_like2"/>
    <property type="match status" value="1"/>
</dbReference>
<evidence type="ECO:0000256" key="2">
    <source>
        <dbReference type="ARBA" id="ARBA00013017"/>
    </source>
</evidence>
<evidence type="ECO:0000256" key="9">
    <source>
        <dbReference type="ARBA" id="ARBA00038489"/>
    </source>
</evidence>
<organism evidence="14 15">
    <name type="scientific">Parapedobacter indicus</name>
    <dbReference type="NCBI Taxonomy" id="1477437"/>
    <lineage>
        <taxon>Bacteria</taxon>
        <taxon>Pseudomonadati</taxon>
        <taxon>Bacteroidota</taxon>
        <taxon>Sphingobacteriia</taxon>
        <taxon>Sphingobacteriales</taxon>
        <taxon>Sphingobacteriaceae</taxon>
        <taxon>Parapedobacter</taxon>
    </lineage>
</organism>
<protein>
    <recommendedName>
        <fullName evidence="2">thioredoxin-dependent peroxiredoxin</fullName>
        <ecNumber evidence="2">1.11.1.24</ecNumber>
    </recommendedName>
    <alternativeName>
        <fullName evidence="8">Thioredoxin peroxidase</fullName>
    </alternativeName>
    <alternativeName>
        <fullName evidence="10">Thioredoxin-dependent peroxiredoxin Bcp</fullName>
    </alternativeName>
</protein>
<evidence type="ECO:0000256" key="12">
    <source>
        <dbReference type="SAM" id="SignalP"/>
    </source>
</evidence>
<evidence type="ECO:0000256" key="3">
    <source>
        <dbReference type="ARBA" id="ARBA00022559"/>
    </source>
</evidence>
<dbReference type="OrthoDB" id="9809746at2"/>
<name>A0A1I3UF28_9SPHI</name>
<evidence type="ECO:0000256" key="5">
    <source>
        <dbReference type="ARBA" id="ARBA00023002"/>
    </source>
</evidence>
<dbReference type="PROSITE" id="PS51352">
    <property type="entry name" value="THIOREDOXIN_2"/>
    <property type="match status" value="1"/>
</dbReference>
<evidence type="ECO:0000313" key="15">
    <source>
        <dbReference type="Proteomes" id="UP000198670"/>
    </source>
</evidence>
<dbReference type="PANTHER" id="PTHR42801">
    <property type="entry name" value="THIOREDOXIN-DEPENDENT PEROXIDE REDUCTASE"/>
    <property type="match status" value="1"/>
</dbReference>
<dbReference type="GO" id="GO:0005737">
    <property type="term" value="C:cytoplasm"/>
    <property type="evidence" value="ECO:0007669"/>
    <property type="project" value="TreeGrafter"/>
</dbReference>
<keyword evidence="3" id="KW-0575">Peroxidase</keyword>
<evidence type="ECO:0000256" key="6">
    <source>
        <dbReference type="ARBA" id="ARBA00023157"/>
    </source>
</evidence>
<evidence type="ECO:0000256" key="8">
    <source>
        <dbReference type="ARBA" id="ARBA00032824"/>
    </source>
</evidence>
<dbReference type="GO" id="GO:0045454">
    <property type="term" value="P:cell redox homeostasis"/>
    <property type="evidence" value="ECO:0007669"/>
    <property type="project" value="TreeGrafter"/>
</dbReference>
<keyword evidence="4" id="KW-0049">Antioxidant</keyword>
<evidence type="ECO:0000256" key="4">
    <source>
        <dbReference type="ARBA" id="ARBA00022862"/>
    </source>
</evidence>
<comment type="similarity">
    <text evidence="9">Belongs to the peroxiredoxin family. BCP/PrxQ subfamily.</text>
</comment>
<feature type="signal peptide" evidence="12">
    <location>
        <begin position="1"/>
        <end position="19"/>
    </location>
</feature>
<reference evidence="14 15" key="1">
    <citation type="submission" date="2016-10" db="EMBL/GenBank/DDBJ databases">
        <authorList>
            <person name="de Groot N.N."/>
        </authorList>
    </citation>
    <scope>NUCLEOTIDE SEQUENCE [LARGE SCALE GENOMIC DNA]</scope>
    <source>
        <strain evidence="14 15">RK1</strain>
    </source>
</reference>
<evidence type="ECO:0000256" key="7">
    <source>
        <dbReference type="ARBA" id="ARBA00023284"/>
    </source>
</evidence>
<keyword evidence="7" id="KW-0676">Redox-active center</keyword>
<evidence type="ECO:0000259" key="13">
    <source>
        <dbReference type="PROSITE" id="PS51352"/>
    </source>
</evidence>
<dbReference type="PANTHER" id="PTHR42801:SF7">
    <property type="entry name" value="SLL1159 PROTEIN"/>
    <property type="match status" value="1"/>
</dbReference>
<dbReference type="Proteomes" id="UP000198670">
    <property type="component" value="Unassembled WGS sequence"/>
</dbReference>
<evidence type="ECO:0000256" key="11">
    <source>
        <dbReference type="ARBA" id="ARBA00049091"/>
    </source>
</evidence>
<dbReference type="Gene3D" id="3.40.30.10">
    <property type="entry name" value="Glutaredoxin"/>
    <property type="match status" value="1"/>
</dbReference>
<evidence type="ECO:0000313" key="14">
    <source>
        <dbReference type="EMBL" id="SFJ81259.1"/>
    </source>
</evidence>
<dbReference type="STRING" id="1477437.SAMN05444682_114115"/>
<keyword evidence="12" id="KW-0732">Signal</keyword>
<dbReference type="SUPFAM" id="SSF52833">
    <property type="entry name" value="Thioredoxin-like"/>
    <property type="match status" value="1"/>
</dbReference>
<accession>A0A1I3UF28</accession>
<feature type="domain" description="Thioredoxin" evidence="13">
    <location>
        <begin position="34"/>
        <end position="202"/>
    </location>
</feature>
<keyword evidence="6" id="KW-1015">Disulfide bond</keyword>
<dbReference type="GO" id="GO:0034599">
    <property type="term" value="P:cellular response to oxidative stress"/>
    <property type="evidence" value="ECO:0007669"/>
    <property type="project" value="TreeGrafter"/>
</dbReference>
<dbReference type="InterPro" id="IPR000866">
    <property type="entry name" value="AhpC/TSA"/>
</dbReference>
<dbReference type="AlphaFoldDB" id="A0A1I3UF28"/>
<sequence length="204" mass="22484">MNYKCILLGLFLLPVFGRAQNHSVPEKPEDISPLLIGESIPMISLKDAMGHPFSLTDQAADTPTILVFYRGGWCPFCTKQLAGLQEILPDLKAMGYQLWAVSTDAPEGLTASAAKQNLDYLLLSDADLTAAKLFGIAFKAPVNYRDLLPKTSGGMNKELLLPVPSVFIIDKRGVIRFEYINPDFKQRLDSGLLMAVARQLQTEL</sequence>
<gene>
    <name evidence="14" type="ORF">SAMN05444682_114115</name>
</gene>
<dbReference type="Pfam" id="PF00578">
    <property type="entry name" value="AhpC-TSA"/>
    <property type="match status" value="1"/>
</dbReference>
<keyword evidence="15" id="KW-1185">Reference proteome</keyword>
<dbReference type="InterPro" id="IPR050924">
    <property type="entry name" value="Peroxiredoxin_BCP/PrxQ"/>
</dbReference>
<comment type="catalytic activity">
    <reaction evidence="11">
        <text>a hydroperoxide + [thioredoxin]-dithiol = an alcohol + [thioredoxin]-disulfide + H2O</text>
        <dbReference type="Rhea" id="RHEA:62620"/>
        <dbReference type="Rhea" id="RHEA-COMP:10698"/>
        <dbReference type="Rhea" id="RHEA-COMP:10700"/>
        <dbReference type="ChEBI" id="CHEBI:15377"/>
        <dbReference type="ChEBI" id="CHEBI:29950"/>
        <dbReference type="ChEBI" id="CHEBI:30879"/>
        <dbReference type="ChEBI" id="CHEBI:35924"/>
        <dbReference type="ChEBI" id="CHEBI:50058"/>
        <dbReference type="EC" id="1.11.1.24"/>
    </reaction>
</comment>
<evidence type="ECO:0000256" key="1">
    <source>
        <dbReference type="ARBA" id="ARBA00003330"/>
    </source>
</evidence>
<evidence type="ECO:0000256" key="10">
    <source>
        <dbReference type="ARBA" id="ARBA00042639"/>
    </source>
</evidence>
<dbReference type="InterPro" id="IPR036249">
    <property type="entry name" value="Thioredoxin-like_sf"/>
</dbReference>
<proteinExistence type="inferred from homology"/>
<dbReference type="GO" id="GO:0008379">
    <property type="term" value="F:thioredoxin peroxidase activity"/>
    <property type="evidence" value="ECO:0007669"/>
    <property type="project" value="TreeGrafter"/>
</dbReference>